<feature type="transmembrane region" description="Helical" evidence="1">
    <location>
        <begin position="153"/>
        <end position="170"/>
    </location>
</feature>
<dbReference type="Proteomes" id="UP000038010">
    <property type="component" value="Unassembled WGS sequence"/>
</dbReference>
<reference evidence="2 3" key="1">
    <citation type="submission" date="2015-06" db="EMBL/GenBank/DDBJ databases">
        <title>Draft genome of the ant-associated black yeast Phialophora attae CBS 131958.</title>
        <authorList>
            <person name="Moreno L.F."/>
            <person name="Stielow B.J."/>
            <person name="de Hoog S."/>
            <person name="Vicente V.A."/>
            <person name="Weiss V.A."/>
            <person name="de Vries M."/>
            <person name="Cruz L.M."/>
            <person name="Souza E.M."/>
        </authorList>
    </citation>
    <scope>NUCLEOTIDE SEQUENCE [LARGE SCALE GENOMIC DNA]</scope>
    <source>
        <strain evidence="2 3">CBS 131958</strain>
    </source>
</reference>
<dbReference type="RefSeq" id="XP_018005341.1">
    <property type="nucleotide sequence ID" value="XM_018142242.1"/>
</dbReference>
<name>A0A0N0NRQ9_9EURO</name>
<keyword evidence="1" id="KW-0472">Membrane</keyword>
<proteinExistence type="predicted"/>
<evidence type="ECO:0000313" key="3">
    <source>
        <dbReference type="Proteomes" id="UP000038010"/>
    </source>
</evidence>
<keyword evidence="3" id="KW-1185">Reference proteome</keyword>
<evidence type="ECO:0000313" key="2">
    <source>
        <dbReference type="EMBL" id="KPI45378.1"/>
    </source>
</evidence>
<feature type="transmembrane region" description="Helical" evidence="1">
    <location>
        <begin position="57"/>
        <end position="77"/>
    </location>
</feature>
<protein>
    <submittedName>
        <fullName evidence="2">Uncharacterized protein</fullName>
    </submittedName>
</protein>
<dbReference type="OrthoDB" id="5954308at2759"/>
<organism evidence="2 3">
    <name type="scientific">Cyphellophora attinorum</name>
    <dbReference type="NCBI Taxonomy" id="1664694"/>
    <lineage>
        <taxon>Eukaryota</taxon>
        <taxon>Fungi</taxon>
        <taxon>Dikarya</taxon>
        <taxon>Ascomycota</taxon>
        <taxon>Pezizomycotina</taxon>
        <taxon>Eurotiomycetes</taxon>
        <taxon>Chaetothyriomycetidae</taxon>
        <taxon>Chaetothyriales</taxon>
        <taxon>Cyphellophoraceae</taxon>
        <taxon>Cyphellophora</taxon>
    </lineage>
</organism>
<keyword evidence="1" id="KW-0812">Transmembrane</keyword>
<accession>A0A0N0NRQ9</accession>
<keyword evidence="1" id="KW-1133">Transmembrane helix</keyword>
<dbReference type="EMBL" id="LFJN01000002">
    <property type="protein sequence ID" value="KPI45378.1"/>
    <property type="molecule type" value="Genomic_DNA"/>
</dbReference>
<gene>
    <name evidence="2" type="ORF">AB675_2284</name>
</gene>
<dbReference type="AlphaFoldDB" id="A0A0N0NRQ9"/>
<dbReference type="VEuPathDB" id="FungiDB:AB675_2284"/>
<dbReference type="Pfam" id="PF08592">
    <property type="entry name" value="Anthrone_oxy"/>
    <property type="match status" value="1"/>
</dbReference>
<evidence type="ECO:0000256" key="1">
    <source>
        <dbReference type="SAM" id="Phobius"/>
    </source>
</evidence>
<dbReference type="InterPro" id="IPR013901">
    <property type="entry name" value="Anthrone_oxy"/>
</dbReference>
<dbReference type="GeneID" id="28734122"/>
<feature type="transmembrane region" description="Helical" evidence="1">
    <location>
        <begin position="83"/>
        <end position="106"/>
    </location>
</feature>
<sequence>MNLIIDHICIPALLTKQAPVWSATSRPAKPKSEEQITLPSSIVVLRQWSLIQARGHYVGPTSAIISTAAYLGASFSFSGFGQLAIRLAALSAFSVMPFTVIGILGLNDELNLRAARSIDGDEGESETTALISDKALATENLTLLRKWVGLNDVRASFALVSIVLAFLAIINQG</sequence>
<comment type="caution">
    <text evidence="2">The sequence shown here is derived from an EMBL/GenBank/DDBJ whole genome shotgun (WGS) entry which is preliminary data.</text>
</comment>